<feature type="transmembrane region" description="Helical" evidence="1">
    <location>
        <begin position="320"/>
        <end position="340"/>
    </location>
</feature>
<accession>A0A382LAS3</accession>
<reference evidence="2" key="1">
    <citation type="submission" date="2018-05" db="EMBL/GenBank/DDBJ databases">
        <authorList>
            <person name="Lanie J.A."/>
            <person name="Ng W.-L."/>
            <person name="Kazmierczak K.M."/>
            <person name="Andrzejewski T.M."/>
            <person name="Davidsen T.M."/>
            <person name="Wayne K.J."/>
            <person name="Tettelin H."/>
            <person name="Glass J.I."/>
            <person name="Rusch D."/>
            <person name="Podicherti R."/>
            <person name="Tsui H.-C.T."/>
            <person name="Winkler M.E."/>
        </authorList>
    </citation>
    <scope>NUCLEOTIDE SEQUENCE</scope>
</reference>
<keyword evidence="1" id="KW-0812">Transmembrane</keyword>
<evidence type="ECO:0000313" key="2">
    <source>
        <dbReference type="EMBL" id="SVC32187.1"/>
    </source>
</evidence>
<sequence>PWVPKIMKPVLTMRRELAALPDLQKKLANKETEYSDFTSKAGYALSLGLKEKEIFFFGGMQWLAVAIAYLLWTQMLFWIPPEVWEALSDQDGAGPIDLALTAWAFVCVGVAAFPIGIFSGCMGVTHFLHKQGRASTVAMCLKLSLPNAWPLWAFHWTDGWITVRQIMNRLPRDNDTRSPAQKLYEEALYYAWKVGIAGVLPSMVLGKGMIESGKESIAFVRQHAKEIIKLRAAYSGYCWILGVLAYVAGIPLMMYLDDGTGMGNNIAMFYFYMAVPICFAVGLIMFFLRPIYLLSLCNLYSDYLKANNKTVQLPDNPPRAISALVVFAILCIAVLVVFYFREAIGLAEILSTV</sequence>
<gene>
    <name evidence="2" type="ORF">METZ01_LOCUS285041</name>
</gene>
<dbReference type="AlphaFoldDB" id="A0A382LAS3"/>
<organism evidence="2">
    <name type="scientific">marine metagenome</name>
    <dbReference type="NCBI Taxonomy" id="408172"/>
    <lineage>
        <taxon>unclassified sequences</taxon>
        <taxon>metagenomes</taxon>
        <taxon>ecological metagenomes</taxon>
    </lineage>
</organism>
<feature type="transmembrane region" description="Helical" evidence="1">
    <location>
        <begin position="100"/>
        <end position="128"/>
    </location>
</feature>
<protein>
    <submittedName>
        <fullName evidence="2">Uncharacterized protein</fullName>
    </submittedName>
</protein>
<keyword evidence="1" id="KW-1133">Transmembrane helix</keyword>
<feature type="transmembrane region" description="Helical" evidence="1">
    <location>
        <begin position="231"/>
        <end position="256"/>
    </location>
</feature>
<feature type="non-terminal residue" evidence="2">
    <location>
        <position position="1"/>
    </location>
</feature>
<evidence type="ECO:0000256" key="1">
    <source>
        <dbReference type="SAM" id="Phobius"/>
    </source>
</evidence>
<feature type="transmembrane region" description="Helical" evidence="1">
    <location>
        <begin position="54"/>
        <end position="80"/>
    </location>
</feature>
<proteinExistence type="predicted"/>
<feature type="transmembrane region" description="Helical" evidence="1">
    <location>
        <begin position="268"/>
        <end position="288"/>
    </location>
</feature>
<dbReference type="EMBL" id="UINC01085028">
    <property type="protein sequence ID" value="SVC32187.1"/>
    <property type="molecule type" value="Genomic_DNA"/>
</dbReference>
<name>A0A382LAS3_9ZZZZ</name>
<keyword evidence="1" id="KW-0472">Membrane</keyword>